<dbReference type="GO" id="GO:0006508">
    <property type="term" value="P:proteolysis"/>
    <property type="evidence" value="ECO:0007669"/>
    <property type="project" value="InterPro"/>
</dbReference>
<dbReference type="InterPro" id="IPR027417">
    <property type="entry name" value="P-loop_NTPase"/>
</dbReference>
<dbReference type="SUPFAM" id="SSF140990">
    <property type="entry name" value="FtsH protease domain-like"/>
    <property type="match status" value="1"/>
</dbReference>
<dbReference type="GO" id="GO:0005524">
    <property type="term" value="F:ATP binding"/>
    <property type="evidence" value="ECO:0007669"/>
    <property type="project" value="InterPro"/>
</dbReference>
<comment type="caution">
    <text evidence="2">The sequence shown here is derived from an EMBL/GenBank/DDBJ whole genome shotgun (WGS) entry which is preliminary data.</text>
</comment>
<dbReference type="CDD" id="cd19481">
    <property type="entry name" value="RecA-like_protease"/>
    <property type="match status" value="1"/>
</dbReference>
<dbReference type="Gene3D" id="1.20.58.760">
    <property type="entry name" value="Peptidase M41"/>
    <property type="match status" value="1"/>
</dbReference>
<protein>
    <recommendedName>
        <fullName evidence="1">AAA+ ATPase domain-containing protein</fullName>
    </recommendedName>
</protein>
<feature type="domain" description="AAA+ ATPase" evidence="1">
    <location>
        <begin position="67"/>
        <end position="203"/>
    </location>
</feature>
<dbReference type="SUPFAM" id="SSF52540">
    <property type="entry name" value="P-loop containing nucleoside triphosphate hydrolases"/>
    <property type="match status" value="1"/>
</dbReference>
<dbReference type="Pfam" id="PF00004">
    <property type="entry name" value="AAA"/>
    <property type="match status" value="1"/>
</dbReference>
<dbReference type="AlphaFoldDB" id="A0A1F8F629"/>
<dbReference type="GO" id="GO:0004222">
    <property type="term" value="F:metalloendopeptidase activity"/>
    <property type="evidence" value="ECO:0007669"/>
    <property type="project" value="InterPro"/>
</dbReference>
<accession>A0A1F8F629</accession>
<sequence>MEKKRTTKSNAACRLAKRQEDFIFKEITRFEPVHRGDVHGADYLLHQINPYIKLVQMFDSSDSCNNFFRGLLFYGPAGTGKTYLARYFATITGAKFIDAREFPINGPEDSWTKSSVQRLWQLLRACVKKTKKPVILFWDQFEEFVLGASDSALSQFYIELDGFAGRPNGIVMIAATTSEPESFSAQLIRPGRLSIHVRFDYPSRLGCVDLLNYFFNQKQPHEDFDAGGFAYLLDRSATPSTVRDIIELAYERARLETQAKSSDIKITKKNIIDVLVDKLIGPPGVMSDEESRESKTIRAIHEIGHALVGRILGWPVALLSIINCGEEGGRTVFIPQADDRILTLEDLYINLASSLGGSIAVEFVKHEKDLGSLFDIRSATNTANSLVCNWSEGDLTKKYLNLASVDYLNGSERLKRFVESDIGNILARARETARGILEVVGVRKILALAGILTEKTVLLQDEFERLIREYNIDNIEMQP</sequence>
<dbReference type="Pfam" id="PF01434">
    <property type="entry name" value="Peptidase_M41"/>
    <property type="match status" value="1"/>
</dbReference>
<dbReference type="EMBL" id="MGJP01000058">
    <property type="protein sequence ID" value="OGN08604.1"/>
    <property type="molecule type" value="Genomic_DNA"/>
</dbReference>
<dbReference type="InterPro" id="IPR003959">
    <property type="entry name" value="ATPase_AAA_core"/>
</dbReference>
<organism evidence="2 3">
    <name type="scientific">Candidatus Yanofskybacteria bacterium RIFCSPHIGHO2_02_FULL_41_11</name>
    <dbReference type="NCBI Taxonomy" id="1802675"/>
    <lineage>
        <taxon>Bacteria</taxon>
        <taxon>Candidatus Yanofskyibacteriota</taxon>
    </lineage>
</organism>
<proteinExistence type="predicted"/>
<name>A0A1F8F629_9BACT</name>
<dbReference type="SMART" id="SM00382">
    <property type="entry name" value="AAA"/>
    <property type="match status" value="1"/>
</dbReference>
<dbReference type="GO" id="GO:0004176">
    <property type="term" value="F:ATP-dependent peptidase activity"/>
    <property type="evidence" value="ECO:0007669"/>
    <property type="project" value="InterPro"/>
</dbReference>
<dbReference type="Gene3D" id="3.40.50.300">
    <property type="entry name" value="P-loop containing nucleotide triphosphate hydrolases"/>
    <property type="match status" value="1"/>
</dbReference>
<dbReference type="Proteomes" id="UP000177167">
    <property type="component" value="Unassembled WGS sequence"/>
</dbReference>
<reference evidence="2 3" key="1">
    <citation type="journal article" date="2016" name="Nat. Commun.">
        <title>Thousands of microbial genomes shed light on interconnected biogeochemical processes in an aquifer system.</title>
        <authorList>
            <person name="Anantharaman K."/>
            <person name="Brown C.T."/>
            <person name="Hug L.A."/>
            <person name="Sharon I."/>
            <person name="Castelle C.J."/>
            <person name="Probst A.J."/>
            <person name="Thomas B.C."/>
            <person name="Singh A."/>
            <person name="Wilkins M.J."/>
            <person name="Karaoz U."/>
            <person name="Brodie E.L."/>
            <person name="Williams K.H."/>
            <person name="Hubbard S.S."/>
            <person name="Banfield J.F."/>
        </authorList>
    </citation>
    <scope>NUCLEOTIDE SEQUENCE [LARGE SCALE GENOMIC DNA]</scope>
</reference>
<gene>
    <name evidence="2" type="ORF">A3J46_02785</name>
</gene>
<evidence type="ECO:0000259" key="1">
    <source>
        <dbReference type="SMART" id="SM00382"/>
    </source>
</evidence>
<dbReference type="PANTHER" id="PTHR23076">
    <property type="entry name" value="METALLOPROTEASE M41 FTSH"/>
    <property type="match status" value="1"/>
</dbReference>
<dbReference type="InterPro" id="IPR003593">
    <property type="entry name" value="AAA+_ATPase"/>
</dbReference>
<evidence type="ECO:0000313" key="3">
    <source>
        <dbReference type="Proteomes" id="UP000177167"/>
    </source>
</evidence>
<dbReference type="InterPro" id="IPR000642">
    <property type="entry name" value="Peptidase_M41"/>
</dbReference>
<evidence type="ECO:0000313" key="2">
    <source>
        <dbReference type="EMBL" id="OGN08604.1"/>
    </source>
</evidence>
<dbReference type="InterPro" id="IPR037219">
    <property type="entry name" value="Peptidase_M41-like"/>
</dbReference>
<dbReference type="PANTHER" id="PTHR23076:SF58">
    <property type="entry name" value="INACTIVE ATP-DEPENDENT ZINC METALLOPROTEASE FTSHI 5, CHLOROPLASTIC-RELATED"/>
    <property type="match status" value="1"/>
</dbReference>
<dbReference type="GO" id="GO:0016887">
    <property type="term" value="F:ATP hydrolysis activity"/>
    <property type="evidence" value="ECO:0007669"/>
    <property type="project" value="InterPro"/>
</dbReference>